<reference evidence="2 3" key="1">
    <citation type="submission" date="2019-11" db="EMBL/GenBank/DDBJ databases">
        <authorList>
            <person name="Holert J."/>
        </authorList>
    </citation>
    <scope>NUCLEOTIDE SEQUENCE [LARGE SCALE GENOMIC DNA]</scope>
    <source>
        <strain evidence="2">SB11_3</strain>
    </source>
</reference>
<dbReference type="PANTHER" id="PTHR13016:SF0">
    <property type="entry name" value="AMME SYNDROME CANDIDATE GENE 1 PROTEIN"/>
    <property type="match status" value="1"/>
</dbReference>
<dbReference type="PROSITE" id="PS51112">
    <property type="entry name" value="AMMECR1"/>
    <property type="match status" value="1"/>
</dbReference>
<dbReference type="NCBIfam" id="TIGR04335">
    <property type="entry name" value="AmmeMemoSam_A"/>
    <property type="match status" value="1"/>
</dbReference>
<dbReference type="Gene3D" id="3.30.700.20">
    <property type="entry name" value="Hypothetical protein ph0010, domain 1"/>
    <property type="match status" value="1"/>
</dbReference>
<dbReference type="NCBIfam" id="TIGR00296">
    <property type="entry name" value="TIGR00296 family protein"/>
    <property type="match status" value="1"/>
</dbReference>
<feature type="domain" description="AMMECR1" evidence="1">
    <location>
        <begin position="12"/>
        <end position="202"/>
    </location>
</feature>
<organism evidence="2 3">
    <name type="scientific">BD1-7 clade bacterium</name>
    <dbReference type="NCBI Taxonomy" id="2029982"/>
    <lineage>
        <taxon>Bacteria</taxon>
        <taxon>Pseudomonadati</taxon>
        <taxon>Pseudomonadota</taxon>
        <taxon>Gammaproteobacteria</taxon>
        <taxon>Cellvibrionales</taxon>
        <taxon>Spongiibacteraceae</taxon>
        <taxon>BD1-7 clade</taxon>
    </lineage>
</organism>
<dbReference type="PANTHER" id="PTHR13016">
    <property type="entry name" value="AMMECR1 HOMOLOG"/>
    <property type="match status" value="1"/>
</dbReference>
<name>A0A5S9MVP5_9GAMM</name>
<dbReference type="Gene3D" id="3.30.1490.150">
    <property type="entry name" value="Hypothetical protein ph0010, domain 2"/>
    <property type="match status" value="1"/>
</dbReference>
<accession>A0A5S9MVP5</accession>
<dbReference type="Pfam" id="PF01871">
    <property type="entry name" value="AMMECR1"/>
    <property type="match status" value="1"/>
</dbReference>
<dbReference type="AlphaFoldDB" id="A0A5S9MVP5"/>
<dbReference type="InterPro" id="IPR027485">
    <property type="entry name" value="AMMECR1_N"/>
</dbReference>
<dbReference type="InterPro" id="IPR023473">
    <property type="entry name" value="AMMECR1"/>
</dbReference>
<protein>
    <recommendedName>
        <fullName evidence="1">AMMECR1 domain-containing protein</fullName>
    </recommendedName>
</protein>
<evidence type="ECO:0000313" key="2">
    <source>
        <dbReference type="EMBL" id="CAA0079546.1"/>
    </source>
</evidence>
<dbReference type="InterPro" id="IPR027623">
    <property type="entry name" value="AmmeMemoSam_A"/>
</dbReference>
<dbReference type="InterPro" id="IPR036071">
    <property type="entry name" value="AMMECR1_dom_sf"/>
</dbReference>
<evidence type="ECO:0000259" key="1">
    <source>
        <dbReference type="PROSITE" id="PS51112"/>
    </source>
</evidence>
<evidence type="ECO:0000313" key="3">
    <source>
        <dbReference type="Proteomes" id="UP000441399"/>
    </source>
</evidence>
<proteinExistence type="predicted"/>
<dbReference type="Proteomes" id="UP000441399">
    <property type="component" value="Unassembled WGS sequence"/>
</dbReference>
<gene>
    <name evidence="2" type="ORF">OPDIPICF_00114</name>
</gene>
<sequence length="202" mass="22576">MVRMSFIDLNDRDKQYLLAIARQAVERGCLADAESANENTASKHAVSPALQQPGASFVTLKKARELRGCIGTLTAHQPLLDDINEHARASAFNDFRFPPVQAHELPQITISLSILGPAENLEADTEQDLLDQLRPGIDGLILTWPPHQATFLPVVWEQLTHPAEFLSALKQKAGLASHFWHPNIQWQRYQTLNISEDEQSGR</sequence>
<keyword evidence="3" id="KW-1185">Reference proteome</keyword>
<dbReference type="EMBL" id="CACSIO010000001">
    <property type="protein sequence ID" value="CAA0079546.1"/>
    <property type="molecule type" value="Genomic_DNA"/>
</dbReference>
<dbReference type="SUPFAM" id="SSF143447">
    <property type="entry name" value="AMMECR1-like"/>
    <property type="match status" value="1"/>
</dbReference>
<dbReference type="InterPro" id="IPR002733">
    <property type="entry name" value="AMMECR1_domain"/>
</dbReference>